<feature type="compositionally biased region" description="Low complexity" evidence="1">
    <location>
        <begin position="14"/>
        <end position="24"/>
    </location>
</feature>
<accession>A0A097ENE7</accession>
<feature type="region of interest" description="Disordered" evidence="1">
    <location>
        <begin position="1"/>
        <end position="24"/>
    </location>
</feature>
<organism evidence="2 3">
    <name type="scientific">Candidatus Francisella endociliophora</name>
    <dbReference type="NCBI Taxonomy" id="653937"/>
    <lineage>
        <taxon>Bacteria</taxon>
        <taxon>Pseudomonadati</taxon>
        <taxon>Pseudomonadota</taxon>
        <taxon>Gammaproteobacteria</taxon>
        <taxon>Thiotrichales</taxon>
        <taxon>Francisellaceae</taxon>
        <taxon>Francisella</taxon>
    </lineage>
</organism>
<feature type="compositionally biased region" description="Polar residues" evidence="1">
    <location>
        <begin position="1"/>
        <end position="11"/>
    </location>
</feature>
<proteinExistence type="predicted"/>
<sequence>MSEQDIQNQETDAQDVQSQDVSNDDLAQRLKQLEEQNKQLQEKYSSVVSVNEQLLSEKQKAEEQARLEAEEKARKNGDWEAILKAKEQELEAYKEKDALRVQQEKNFAKEKLIGSISSVFTNPVLTRLVEPDFTYSEDLGKPIFKHNGVAYDNAEKIKEVISLDPQFKDFVKATGATGGHASGGINRTPIDNGVSGKKYDDNKGKQAILNKFQ</sequence>
<dbReference type="AlphaFoldDB" id="A0A097ENE7"/>
<evidence type="ECO:0000256" key="1">
    <source>
        <dbReference type="SAM" id="MobiDB-lite"/>
    </source>
</evidence>
<feature type="region of interest" description="Disordered" evidence="1">
    <location>
        <begin position="177"/>
        <end position="201"/>
    </location>
</feature>
<dbReference type="Proteomes" id="UP000029672">
    <property type="component" value="Chromosome"/>
</dbReference>
<gene>
    <name evidence="2" type="ORF">LO80_03270</name>
</gene>
<name>A0A097ENE7_9GAMM</name>
<evidence type="ECO:0008006" key="4">
    <source>
        <dbReference type="Google" id="ProtNLM"/>
    </source>
</evidence>
<dbReference type="EMBL" id="CP009574">
    <property type="protein sequence ID" value="AIT09088.1"/>
    <property type="molecule type" value="Genomic_DNA"/>
</dbReference>
<dbReference type="RefSeq" id="WP_040008513.1">
    <property type="nucleotide sequence ID" value="NZ_CP009574.1"/>
</dbReference>
<dbReference type="KEGG" id="frf:LO80_03270"/>
<protein>
    <recommendedName>
        <fullName evidence="4">Scaffolding protein</fullName>
    </recommendedName>
</protein>
<reference evidence="2 3" key="1">
    <citation type="submission" date="2014-10" db="EMBL/GenBank/DDBJ databases">
        <title>Whole genome sequence of Francisella endociliophora strain FSC1006, isolated from a laboratory culture of the marine ciliate Euplotes raikovi.</title>
        <authorList>
            <person name="Granberg M."/>
            <person name="Backman S."/>
            <person name="Lundmark E."/>
            <person name="Nilsson E."/>
            <person name="Karlsson E."/>
            <person name="Thelaus J."/>
            <person name="Ohrman C."/>
            <person name="Larkeryd A."/>
            <person name="Stenberg P."/>
        </authorList>
    </citation>
    <scope>NUCLEOTIDE SEQUENCE [LARGE SCALE GENOMIC DNA]</scope>
    <source>
        <strain evidence="2 3">FSC1006</strain>
    </source>
</reference>
<dbReference type="HOGENOM" id="CLU_1292819_0_0_6"/>
<keyword evidence="3" id="KW-1185">Reference proteome</keyword>
<dbReference type="STRING" id="1547445.LO80_03270"/>
<evidence type="ECO:0000313" key="3">
    <source>
        <dbReference type="Proteomes" id="UP000029672"/>
    </source>
</evidence>
<evidence type="ECO:0000313" key="2">
    <source>
        <dbReference type="EMBL" id="AIT09088.1"/>
    </source>
</evidence>